<protein>
    <recommendedName>
        <fullName evidence="2">SWIM-type domain-containing protein</fullName>
    </recommendedName>
</protein>
<dbReference type="Proteomes" id="UP000235145">
    <property type="component" value="Unassembled WGS sequence"/>
</dbReference>
<keyword evidence="4" id="KW-1185">Reference proteome</keyword>
<accession>A0A9R1VE06</accession>
<keyword evidence="1" id="KW-0479">Metal-binding</keyword>
<proteinExistence type="predicted"/>
<dbReference type="EMBL" id="NBSK02000005">
    <property type="protein sequence ID" value="KAJ0202988.1"/>
    <property type="molecule type" value="Genomic_DNA"/>
</dbReference>
<dbReference type="Pfam" id="PF10551">
    <property type="entry name" value="MULE"/>
    <property type="match status" value="1"/>
</dbReference>
<reference evidence="3 4" key="1">
    <citation type="journal article" date="2017" name="Nat. Commun.">
        <title>Genome assembly with in vitro proximity ligation data and whole-genome triplication in lettuce.</title>
        <authorList>
            <person name="Reyes-Chin-Wo S."/>
            <person name="Wang Z."/>
            <person name="Yang X."/>
            <person name="Kozik A."/>
            <person name="Arikit S."/>
            <person name="Song C."/>
            <person name="Xia L."/>
            <person name="Froenicke L."/>
            <person name="Lavelle D.O."/>
            <person name="Truco M.J."/>
            <person name="Xia R."/>
            <person name="Zhu S."/>
            <person name="Xu C."/>
            <person name="Xu H."/>
            <person name="Xu X."/>
            <person name="Cox K."/>
            <person name="Korf I."/>
            <person name="Meyers B.C."/>
            <person name="Michelmore R.W."/>
        </authorList>
    </citation>
    <scope>NUCLEOTIDE SEQUENCE [LARGE SCALE GENOMIC DNA]</scope>
    <source>
        <strain evidence="4">cv. Salinas</strain>
        <tissue evidence="3">Seedlings</tissue>
    </source>
</reference>
<keyword evidence="1" id="KW-0862">Zinc</keyword>
<feature type="domain" description="SWIM-type" evidence="2">
    <location>
        <begin position="540"/>
        <end position="578"/>
    </location>
</feature>
<evidence type="ECO:0000259" key="2">
    <source>
        <dbReference type="PROSITE" id="PS50966"/>
    </source>
</evidence>
<evidence type="ECO:0000313" key="4">
    <source>
        <dbReference type="Proteomes" id="UP000235145"/>
    </source>
</evidence>
<organism evidence="3 4">
    <name type="scientific">Lactuca sativa</name>
    <name type="common">Garden lettuce</name>
    <dbReference type="NCBI Taxonomy" id="4236"/>
    <lineage>
        <taxon>Eukaryota</taxon>
        <taxon>Viridiplantae</taxon>
        <taxon>Streptophyta</taxon>
        <taxon>Embryophyta</taxon>
        <taxon>Tracheophyta</taxon>
        <taxon>Spermatophyta</taxon>
        <taxon>Magnoliopsida</taxon>
        <taxon>eudicotyledons</taxon>
        <taxon>Gunneridae</taxon>
        <taxon>Pentapetalae</taxon>
        <taxon>asterids</taxon>
        <taxon>campanulids</taxon>
        <taxon>Asterales</taxon>
        <taxon>Asteraceae</taxon>
        <taxon>Cichorioideae</taxon>
        <taxon>Cichorieae</taxon>
        <taxon>Lactucinae</taxon>
        <taxon>Lactuca</taxon>
    </lineage>
</organism>
<dbReference type="InterPro" id="IPR007527">
    <property type="entry name" value="Znf_SWIM"/>
</dbReference>
<dbReference type="PROSITE" id="PS50966">
    <property type="entry name" value="ZF_SWIM"/>
    <property type="match status" value="1"/>
</dbReference>
<dbReference type="InterPro" id="IPR018289">
    <property type="entry name" value="MULE_transposase_dom"/>
</dbReference>
<dbReference type="PANTHER" id="PTHR47718:SF12">
    <property type="entry name" value="PROTEIN FAR1-RELATED SEQUENCE"/>
    <property type="match status" value="1"/>
</dbReference>
<evidence type="ECO:0000313" key="3">
    <source>
        <dbReference type="EMBL" id="KAJ0202988.1"/>
    </source>
</evidence>
<dbReference type="AlphaFoldDB" id="A0A9R1VE06"/>
<gene>
    <name evidence="3" type="ORF">LSAT_V11C500240190</name>
</gene>
<name>A0A9R1VE06_LACSA</name>
<dbReference type="PANTHER" id="PTHR47718">
    <property type="entry name" value="OS01G0519700 PROTEIN"/>
    <property type="match status" value="1"/>
</dbReference>
<comment type="caution">
    <text evidence="3">The sequence shown here is derived from an EMBL/GenBank/DDBJ whole genome shotgun (WGS) entry which is preliminary data.</text>
</comment>
<evidence type="ECO:0000256" key="1">
    <source>
        <dbReference type="PROSITE-ProRule" id="PRU00325"/>
    </source>
</evidence>
<sequence length="776" mass="90239">MNTDHSNDSNSCSYLHSIINEQSLHDQSSSSMNIDHSNSSNSRYSFDFELYNTGSFKLVPYDKLIHKKPFKGLLFDSFLTFIRLMVKNVVLIRSSFTESFKNENVNVKFSDVKRMRTSSTKNGCPALSKTMDFLDESFIHKVGTCNIGASKAYNLVSSMKGGFDYRGGTVVDFKKFHRDLNCKIGVKDSQMVVDILTNRKLCFSNFSSEVQKDVDDHLTRLFWADDTSKANYKEFGDVLSFDATYQTNKYSMVFVLFTGVDYHKHCVTFTAGLLAREIADAYVWLLEVFRKAFVKPPMMIVIDRDSSMKKAVNFVFLESKHRLCMWHITQKLEEKGIIPIDVYNHSDFQKTFFDIIWNLQCSPQDFDSSWSTMLDKFHQKENDWLRSIFKIRDVWIPAFMRDLELSGLMRTTSILESLNNAFSHFLHHKSNLVKFMMSFDSAMEKQRHHQSLLDYQSTTTTPKLRTPLAIEKHASEIYTHNIFLDIQKELYKYMFYCVQESVVIEDEKEKKLIDKNVNEDEESDDFYRNSLTSHCPNTRYKVVFSRRGDSINISCSCMLFVQDRLLCRHMFFILNMKEKKYSYPHKGSKNECLIQYAYAILRLSINKIANNEDELAKYIKQLQEVDSGIPLCTSSRASSSRSVHIEKLIGAAIPDVINIRNPERIRNKGCASGKRIKSTREKVIEKSKKGTRLSSLCHKQNNNARRCILRFKKSDLESETSKIRFDICNDHSMDRNSINNYIYNFQNMNALMSLNQNITNATLYKFTMRSTIRDTV</sequence>
<dbReference type="GO" id="GO:0008270">
    <property type="term" value="F:zinc ion binding"/>
    <property type="evidence" value="ECO:0007669"/>
    <property type="project" value="UniProtKB-KW"/>
</dbReference>
<keyword evidence="1" id="KW-0863">Zinc-finger</keyword>